<organism evidence="1 2">
    <name type="scientific">Micromonospora polyrhachis</name>
    <dbReference type="NCBI Taxonomy" id="1282883"/>
    <lineage>
        <taxon>Bacteria</taxon>
        <taxon>Bacillati</taxon>
        <taxon>Actinomycetota</taxon>
        <taxon>Actinomycetes</taxon>
        <taxon>Micromonosporales</taxon>
        <taxon>Micromonosporaceae</taxon>
        <taxon>Micromonospora</taxon>
    </lineage>
</organism>
<dbReference type="Proteomes" id="UP000578819">
    <property type="component" value="Unassembled WGS sequence"/>
</dbReference>
<dbReference type="InterPro" id="IPR010310">
    <property type="entry name" value="T7SS_ESAT-6-like"/>
</dbReference>
<accession>A0A7W7SSN1</accession>
<dbReference type="RefSeq" id="WP_184536045.1">
    <property type="nucleotide sequence ID" value="NZ_JACHJW010000001.1"/>
</dbReference>
<dbReference type="AlphaFoldDB" id="A0A7W7SSN1"/>
<dbReference type="SUPFAM" id="SSF140453">
    <property type="entry name" value="EsxAB dimer-like"/>
    <property type="match status" value="1"/>
</dbReference>
<reference evidence="1 2" key="1">
    <citation type="submission" date="2020-08" db="EMBL/GenBank/DDBJ databases">
        <title>Sequencing the genomes of 1000 actinobacteria strains.</title>
        <authorList>
            <person name="Klenk H.-P."/>
        </authorList>
    </citation>
    <scope>NUCLEOTIDE SEQUENCE [LARGE SCALE GENOMIC DNA]</scope>
    <source>
        <strain evidence="1 2">DSM 45886</strain>
    </source>
</reference>
<evidence type="ECO:0000313" key="2">
    <source>
        <dbReference type="Proteomes" id="UP000578819"/>
    </source>
</evidence>
<protein>
    <submittedName>
        <fullName evidence="1">WXG100 family type VII secretion target</fullName>
    </submittedName>
</protein>
<sequence length="111" mass="11406">MAAGLETDVQVMAKAAQHAANISAQLSATAEAMSTQLSVLNTGWVGAGGGAFQGAHQRIRGDMDRINGALGRLSTLIGDASRQYTTSDDETHQEVTRAGSEAGTIAGTINF</sequence>
<dbReference type="Pfam" id="PF06013">
    <property type="entry name" value="WXG100"/>
    <property type="match status" value="1"/>
</dbReference>
<evidence type="ECO:0000313" key="1">
    <source>
        <dbReference type="EMBL" id="MBB4960234.1"/>
    </source>
</evidence>
<dbReference type="InterPro" id="IPR036689">
    <property type="entry name" value="ESAT-6-like_sf"/>
</dbReference>
<name>A0A7W7SSN1_9ACTN</name>
<comment type="caution">
    <text evidence="1">The sequence shown here is derived from an EMBL/GenBank/DDBJ whole genome shotgun (WGS) entry which is preliminary data.</text>
</comment>
<keyword evidence="2" id="KW-1185">Reference proteome</keyword>
<proteinExistence type="predicted"/>
<dbReference type="EMBL" id="JACHJW010000001">
    <property type="protein sequence ID" value="MBB4960234.1"/>
    <property type="molecule type" value="Genomic_DNA"/>
</dbReference>
<gene>
    <name evidence="1" type="ORF">FHR38_003967</name>
</gene>
<dbReference type="Gene3D" id="1.10.287.1060">
    <property type="entry name" value="ESAT-6-like"/>
    <property type="match status" value="1"/>
</dbReference>